<feature type="domain" description="TonB C-terminal" evidence="11">
    <location>
        <begin position="473"/>
        <end position="561"/>
    </location>
</feature>
<evidence type="ECO:0000256" key="4">
    <source>
        <dbReference type="ARBA" id="ARBA00022475"/>
    </source>
</evidence>
<dbReference type="GO" id="GO:0031992">
    <property type="term" value="F:energy transducer activity"/>
    <property type="evidence" value="ECO:0007669"/>
    <property type="project" value="TreeGrafter"/>
</dbReference>
<protein>
    <submittedName>
        <fullName evidence="12">Energy transducer TonB</fullName>
    </submittedName>
</protein>
<evidence type="ECO:0000313" key="13">
    <source>
        <dbReference type="Proteomes" id="UP001162960"/>
    </source>
</evidence>
<dbReference type="AlphaFoldDB" id="A0AB38UJH9"/>
<dbReference type="GO" id="GO:0098797">
    <property type="term" value="C:plasma membrane protein complex"/>
    <property type="evidence" value="ECO:0007669"/>
    <property type="project" value="TreeGrafter"/>
</dbReference>
<evidence type="ECO:0000259" key="11">
    <source>
        <dbReference type="PROSITE" id="PS52015"/>
    </source>
</evidence>
<evidence type="ECO:0000256" key="8">
    <source>
        <dbReference type="ARBA" id="ARBA00022989"/>
    </source>
</evidence>
<dbReference type="PANTHER" id="PTHR33446:SF2">
    <property type="entry name" value="PROTEIN TONB"/>
    <property type="match status" value="1"/>
</dbReference>
<sequence>MAQFNCDGCGCKVSDVDVQCPKCNAPIGKLQIVCKVCGCVLFERNATLPENNVFSKETENYSCPNSCNGEIQTVFQYPNNGRNKYDVNHSYLDEAKRLFIFLFVLMPLSSFFSISAQVIGMTGWDGITYDFYWKNLPNKADDFDKFDIISTYMHGFSDYEGNVNSMTISQYTNDRRLLKESIFHFNSMQKLVSYKERNTTVNYMYNGPLLQSVSLDLDNNLNSVSCFLGNYYVYNGSKLLQARTKYGAIVSYKRDANGRVIQADYKIKNYAQWIFRYEYGIDDNIMTIKAYDANGKYLDAKVESVYDDKGRLISRLMKKNSEILYKYQYDDKDNLIYEEEYSAYDIHPRIYDFHKYENTYDSKGHLISVLRYTGSYKRNMRLENRRDLVTMGEKAMKIERKDYTISGKASYKYDTNGNWIEQKTNFSGREQIIYRLFQYRENALSENQHKEERQSLLNNDTQCKSVTEPQYPEGKVALFRFLAKNIKYPTLAQENNIKGRVDVRFVVNEDGKLSNFEVVKGVHPYLDKEALRVAKLLPYFIPALDKQGNPVRAYSTVSFTF</sequence>
<dbReference type="PROSITE" id="PS52015">
    <property type="entry name" value="TONB_CTD"/>
    <property type="match status" value="1"/>
</dbReference>
<keyword evidence="8 10" id="KW-1133">Transmembrane helix</keyword>
<dbReference type="Proteomes" id="UP001162960">
    <property type="component" value="Chromosome"/>
</dbReference>
<keyword evidence="9 10" id="KW-0472">Membrane</keyword>
<name>A0AB38UJH9_BACT4</name>
<comment type="subcellular location">
    <subcellularLocation>
        <location evidence="1">Cell inner membrane</location>
        <topology evidence="1">Single-pass membrane protein</topology>
        <orientation evidence="1">Periplasmic side</orientation>
    </subcellularLocation>
</comment>
<proteinExistence type="inferred from homology"/>
<evidence type="ECO:0000256" key="9">
    <source>
        <dbReference type="ARBA" id="ARBA00023136"/>
    </source>
</evidence>
<comment type="similarity">
    <text evidence="2">Belongs to the TonB family.</text>
</comment>
<organism evidence="12 13">
    <name type="scientific">Bacteroides thetaiotaomicron</name>
    <dbReference type="NCBI Taxonomy" id="818"/>
    <lineage>
        <taxon>Bacteria</taxon>
        <taxon>Pseudomonadati</taxon>
        <taxon>Bacteroidota</taxon>
        <taxon>Bacteroidia</taxon>
        <taxon>Bacteroidales</taxon>
        <taxon>Bacteroidaceae</taxon>
        <taxon>Bacteroides</taxon>
    </lineage>
</organism>
<dbReference type="GO" id="GO:0015031">
    <property type="term" value="P:protein transport"/>
    <property type="evidence" value="ECO:0007669"/>
    <property type="project" value="UniProtKB-KW"/>
</dbReference>
<dbReference type="PANTHER" id="PTHR33446">
    <property type="entry name" value="PROTEIN TONB-RELATED"/>
    <property type="match status" value="1"/>
</dbReference>
<dbReference type="EMBL" id="CP083685">
    <property type="protein sequence ID" value="UYU93044.1"/>
    <property type="molecule type" value="Genomic_DNA"/>
</dbReference>
<evidence type="ECO:0000313" key="12">
    <source>
        <dbReference type="EMBL" id="UYU93044.1"/>
    </source>
</evidence>
<evidence type="ECO:0000256" key="10">
    <source>
        <dbReference type="SAM" id="Phobius"/>
    </source>
</evidence>
<evidence type="ECO:0000256" key="3">
    <source>
        <dbReference type="ARBA" id="ARBA00022448"/>
    </source>
</evidence>
<dbReference type="NCBIfam" id="TIGR01352">
    <property type="entry name" value="tonB_Cterm"/>
    <property type="match status" value="1"/>
</dbReference>
<evidence type="ECO:0000256" key="7">
    <source>
        <dbReference type="ARBA" id="ARBA00022927"/>
    </source>
</evidence>
<evidence type="ECO:0000256" key="1">
    <source>
        <dbReference type="ARBA" id="ARBA00004383"/>
    </source>
</evidence>
<dbReference type="RefSeq" id="WP_264455499.1">
    <property type="nucleotide sequence ID" value="NZ_CP083685.1"/>
</dbReference>
<dbReference type="InterPro" id="IPR051045">
    <property type="entry name" value="TonB-dependent_transducer"/>
</dbReference>
<dbReference type="InterPro" id="IPR006260">
    <property type="entry name" value="TonB/TolA_C"/>
</dbReference>
<dbReference type="InterPro" id="IPR037682">
    <property type="entry name" value="TonB_C"/>
</dbReference>
<keyword evidence="4" id="KW-1003">Cell membrane</keyword>
<dbReference type="Pfam" id="PF03544">
    <property type="entry name" value="TonB_C"/>
    <property type="match status" value="1"/>
</dbReference>
<feature type="transmembrane region" description="Helical" evidence="10">
    <location>
        <begin position="98"/>
        <end position="119"/>
    </location>
</feature>
<dbReference type="GO" id="GO:0055085">
    <property type="term" value="P:transmembrane transport"/>
    <property type="evidence" value="ECO:0007669"/>
    <property type="project" value="InterPro"/>
</dbReference>
<keyword evidence="3" id="KW-0813">Transport</keyword>
<keyword evidence="7" id="KW-0653">Protein transport</keyword>
<accession>A0AB38UJH9</accession>
<keyword evidence="6 10" id="KW-0812">Transmembrane</keyword>
<dbReference type="Gene3D" id="3.30.1150.10">
    <property type="match status" value="1"/>
</dbReference>
<keyword evidence="5" id="KW-0997">Cell inner membrane</keyword>
<evidence type="ECO:0000256" key="2">
    <source>
        <dbReference type="ARBA" id="ARBA00006555"/>
    </source>
</evidence>
<reference evidence="12" key="1">
    <citation type="submission" date="2021-06" db="EMBL/GenBank/DDBJ databases">
        <title>Interrogation of the integrated mobile genetic elements in gut-associated Bacteroides with a consensus prediction approach.</title>
        <authorList>
            <person name="Campbell D.E."/>
            <person name="Leigh J.R."/>
            <person name="Kim T."/>
            <person name="England W."/>
            <person name="Whitaker R.J."/>
            <person name="Degnan P.H."/>
        </authorList>
    </citation>
    <scope>NUCLEOTIDE SEQUENCE</scope>
    <source>
        <strain evidence="12">VPI-3443</strain>
    </source>
</reference>
<dbReference type="SUPFAM" id="SSF74653">
    <property type="entry name" value="TolA/TonB C-terminal domain"/>
    <property type="match status" value="1"/>
</dbReference>
<evidence type="ECO:0000256" key="5">
    <source>
        <dbReference type="ARBA" id="ARBA00022519"/>
    </source>
</evidence>
<evidence type="ECO:0000256" key="6">
    <source>
        <dbReference type="ARBA" id="ARBA00022692"/>
    </source>
</evidence>
<gene>
    <name evidence="12" type="ORF">KQP74_10475</name>
</gene>